<proteinExistence type="predicted"/>
<dbReference type="Proteomes" id="UP001583177">
    <property type="component" value="Unassembled WGS sequence"/>
</dbReference>
<feature type="region of interest" description="Disordered" evidence="1">
    <location>
        <begin position="1"/>
        <end position="94"/>
    </location>
</feature>
<comment type="caution">
    <text evidence="2">The sequence shown here is derived from an EMBL/GenBank/DDBJ whole genome shotgun (WGS) entry which is preliminary data.</text>
</comment>
<organism evidence="2 3">
    <name type="scientific">Diaporthe australafricana</name>
    <dbReference type="NCBI Taxonomy" id="127596"/>
    <lineage>
        <taxon>Eukaryota</taxon>
        <taxon>Fungi</taxon>
        <taxon>Dikarya</taxon>
        <taxon>Ascomycota</taxon>
        <taxon>Pezizomycotina</taxon>
        <taxon>Sordariomycetes</taxon>
        <taxon>Sordariomycetidae</taxon>
        <taxon>Diaporthales</taxon>
        <taxon>Diaporthaceae</taxon>
        <taxon>Diaporthe</taxon>
    </lineage>
</organism>
<feature type="compositionally biased region" description="Polar residues" evidence="1">
    <location>
        <begin position="71"/>
        <end position="87"/>
    </location>
</feature>
<reference evidence="2 3" key="1">
    <citation type="journal article" date="2024" name="IMA Fungus">
        <title>IMA Genome - F19 : A genome assembly and annotation guide to empower mycologists, including annotated draft genome sequences of Ceratocystis pirilliformis, Diaporthe australafricana, Fusarium ophioides, Paecilomyces lecythidis, and Sporothrix stenoceras.</title>
        <authorList>
            <person name="Aylward J."/>
            <person name="Wilson A.M."/>
            <person name="Visagie C.M."/>
            <person name="Spraker J."/>
            <person name="Barnes I."/>
            <person name="Buitendag C."/>
            <person name="Ceriani C."/>
            <person name="Del Mar Angel L."/>
            <person name="du Plessis D."/>
            <person name="Fuchs T."/>
            <person name="Gasser K."/>
            <person name="Kramer D."/>
            <person name="Li W."/>
            <person name="Munsamy K."/>
            <person name="Piso A."/>
            <person name="Price J.L."/>
            <person name="Sonnekus B."/>
            <person name="Thomas C."/>
            <person name="van der Nest A."/>
            <person name="van Dijk A."/>
            <person name="van Heerden A."/>
            <person name="van Vuuren N."/>
            <person name="Yilmaz N."/>
            <person name="Duong T.A."/>
            <person name="van der Merwe N.A."/>
            <person name="Wingfield M.J."/>
            <person name="Wingfield B.D."/>
        </authorList>
    </citation>
    <scope>NUCLEOTIDE SEQUENCE [LARGE SCALE GENOMIC DNA]</scope>
    <source>
        <strain evidence="2 3">CMW 18300</strain>
    </source>
</reference>
<protein>
    <submittedName>
        <fullName evidence="2">Uncharacterized protein</fullName>
    </submittedName>
</protein>
<evidence type="ECO:0000256" key="1">
    <source>
        <dbReference type="SAM" id="MobiDB-lite"/>
    </source>
</evidence>
<dbReference type="EMBL" id="JAWRVE010000248">
    <property type="protein sequence ID" value="KAL1847223.1"/>
    <property type="molecule type" value="Genomic_DNA"/>
</dbReference>
<sequence length="167" mass="18793">MDPQQAVPSDECAQENPPQKIKKKERPAAEAQRGRAEAQDNDSRRRDAGTDTRSVSRGRTHNRSRQEFHRGQSSSSPESFVYPNQTGGFAPKGRAPTMFEEKYLSDAPHLEYRPIEQRRRRGSGKVKSPDVSCVEVEAGIKEVEEARGGPEEAQKQTKEESTKREGR</sequence>
<feature type="compositionally biased region" description="Basic and acidic residues" evidence="1">
    <location>
        <begin position="26"/>
        <end position="50"/>
    </location>
</feature>
<gene>
    <name evidence="2" type="ORF">Daus18300_014017</name>
</gene>
<keyword evidence="3" id="KW-1185">Reference proteome</keyword>
<feature type="region of interest" description="Disordered" evidence="1">
    <location>
        <begin position="141"/>
        <end position="167"/>
    </location>
</feature>
<evidence type="ECO:0000313" key="3">
    <source>
        <dbReference type="Proteomes" id="UP001583177"/>
    </source>
</evidence>
<accession>A0ABR3VWV1</accession>
<name>A0ABR3VWV1_9PEZI</name>
<evidence type="ECO:0000313" key="2">
    <source>
        <dbReference type="EMBL" id="KAL1847223.1"/>
    </source>
</evidence>